<dbReference type="EMBL" id="GBRH01259259">
    <property type="protein sequence ID" value="JAD38636.1"/>
    <property type="molecule type" value="Transcribed_RNA"/>
</dbReference>
<sequence>MREWDCLGLFEEQFRAAGDVFLQGFGYTTLEIPLFLNA</sequence>
<proteinExistence type="predicted"/>
<reference evidence="1" key="2">
    <citation type="journal article" date="2015" name="Data Brief">
        <title>Shoot transcriptome of the giant reed, Arundo donax.</title>
        <authorList>
            <person name="Barrero R.A."/>
            <person name="Guerrero F.D."/>
            <person name="Moolhuijzen P."/>
            <person name="Goolsby J.A."/>
            <person name="Tidwell J."/>
            <person name="Bellgard S.E."/>
            <person name="Bellgard M.I."/>
        </authorList>
    </citation>
    <scope>NUCLEOTIDE SEQUENCE</scope>
    <source>
        <tissue evidence="1">Shoot tissue taken approximately 20 cm above the soil surface</tissue>
    </source>
</reference>
<protein>
    <submittedName>
        <fullName evidence="1">Uncharacterized protein</fullName>
    </submittedName>
</protein>
<accession>A0A0A8ZIM9</accession>
<organism evidence="1">
    <name type="scientific">Arundo donax</name>
    <name type="common">Giant reed</name>
    <name type="synonym">Donax arundinaceus</name>
    <dbReference type="NCBI Taxonomy" id="35708"/>
    <lineage>
        <taxon>Eukaryota</taxon>
        <taxon>Viridiplantae</taxon>
        <taxon>Streptophyta</taxon>
        <taxon>Embryophyta</taxon>
        <taxon>Tracheophyta</taxon>
        <taxon>Spermatophyta</taxon>
        <taxon>Magnoliopsida</taxon>
        <taxon>Liliopsida</taxon>
        <taxon>Poales</taxon>
        <taxon>Poaceae</taxon>
        <taxon>PACMAD clade</taxon>
        <taxon>Arundinoideae</taxon>
        <taxon>Arundineae</taxon>
        <taxon>Arundo</taxon>
    </lineage>
</organism>
<evidence type="ECO:0000313" key="1">
    <source>
        <dbReference type="EMBL" id="JAD38636.1"/>
    </source>
</evidence>
<name>A0A0A8ZIM9_ARUDO</name>
<reference evidence="1" key="1">
    <citation type="submission" date="2014-09" db="EMBL/GenBank/DDBJ databases">
        <authorList>
            <person name="Magalhaes I.L.F."/>
            <person name="Oliveira U."/>
            <person name="Santos F.R."/>
            <person name="Vidigal T.H.D.A."/>
            <person name="Brescovit A.D."/>
            <person name="Santos A.J."/>
        </authorList>
    </citation>
    <scope>NUCLEOTIDE SEQUENCE</scope>
    <source>
        <tissue evidence="1">Shoot tissue taken approximately 20 cm above the soil surface</tissue>
    </source>
</reference>
<dbReference type="AlphaFoldDB" id="A0A0A8ZIM9"/>